<evidence type="ECO:0000313" key="2">
    <source>
        <dbReference type="EMBL" id="CAD5114496.1"/>
    </source>
</evidence>
<feature type="region of interest" description="Disordered" evidence="1">
    <location>
        <begin position="257"/>
        <end position="279"/>
    </location>
</feature>
<reference evidence="2 3" key="1">
    <citation type="submission" date="2020-08" db="EMBL/GenBank/DDBJ databases">
        <authorList>
            <person name="Hejnol A."/>
        </authorList>
    </citation>
    <scope>NUCLEOTIDE SEQUENCE [LARGE SCALE GENOMIC DNA]</scope>
</reference>
<protein>
    <submittedName>
        <fullName evidence="2">DgyrCDS3620</fullName>
    </submittedName>
</protein>
<dbReference type="AlphaFoldDB" id="A0A7I8VE92"/>
<evidence type="ECO:0000256" key="1">
    <source>
        <dbReference type="SAM" id="MobiDB-lite"/>
    </source>
</evidence>
<feature type="compositionally biased region" description="Polar residues" evidence="1">
    <location>
        <begin position="315"/>
        <end position="329"/>
    </location>
</feature>
<dbReference type="EMBL" id="CAJFCJ010000005">
    <property type="protein sequence ID" value="CAD5114496.1"/>
    <property type="molecule type" value="Genomic_DNA"/>
</dbReference>
<gene>
    <name evidence="2" type="ORF">DGYR_LOCUS3332</name>
</gene>
<sequence>MRATQTYRHFNHQITENIDLKHLTLDLKHSQSAINRKVFRNAVKKVKHRERKIDSMILNTSIMRLKSLGKNRDFQEKSNKNESWVYEAAEKPANSFLTHGEALGKSVAESYHKNNNLSNERPLLKTFCMAENVTHETSAPNSTHNRNDTMTESKLKISLIDVNRSIKEPKKSQKKHEKVDLQTQYENDEFLAPKVPSVKRQMSSGKVRYMKPEIPPNLYESRVYGLPMYLSSKRSKKVIEDVRLQPEAMKKMKLKKNGFDSCSTSNNKGFPRKRPHKVNNPFQKFKNLLENELEISSIYGDDETLVDTEEEHSQLETMKNTESQAIESSTGKRESVIDSIGKSSIDECSIQDEKEMPQSVEIPLRIVESTVPDNVENSDTSLTENKEDIELVTLEKSNLNDAEITQQPSPVVERIAIQPVEVTENHVNMVQRQASESSCLNENKEQSQSFSVVKTNVHDSPDHEVRNVTSVCPMRSPTVGDNRSYRRSSNFRLVTTCCKRKCYQSVSHEVQIREFESFQRKNSLKQFDQISDYLSAAPTKTKHRRWNYFVLLDSVEGVSVCRAFLIQMLQISSYALSKVQQKLKKSTNKSTSITSKFDRVILTKKYAPVIVCKMLQKFYDVNGINMTNIMRVFGGTHNLYKSFVEYYESVMNDKPKIDMKTFFNRYRDFLPNRE</sequence>
<keyword evidence="3" id="KW-1185">Reference proteome</keyword>
<proteinExistence type="predicted"/>
<organism evidence="2 3">
    <name type="scientific">Dimorphilus gyrociliatus</name>
    <dbReference type="NCBI Taxonomy" id="2664684"/>
    <lineage>
        <taxon>Eukaryota</taxon>
        <taxon>Metazoa</taxon>
        <taxon>Spiralia</taxon>
        <taxon>Lophotrochozoa</taxon>
        <taxon>Annelida</taxon>
        <taxon>Polychaeta</taxon>
        <taxon>Polychaeta incertae sedis</taxon>
        <taxon>Dinophilidae</taxon>
        <taxon>Dimorphilus</taxon>
    </lineage>
</organism>
<dbReference type="Proteomes" id="UP000549394">
    <property type="component" value="Unassembled WGS sequence"/>
</dbReference>
<evidence type="ECO:0000313" key="3">
    <source>
        <dbReference type="Proteomes" id="UP000549394"/>
    </source>
</evidence>
<feature type="region of interest" description="Disordered" evidence="1">
    <location>
        <begin position="309"/>
        <end position="337"/>
    </location>
</feature>
<comment type="caution">
    <text evidence="2">The sequence shown here is derived from an EMBL/GenBank/DDBJ whole genome shotgun (WGS) entry which is preliminary data.</text>
</comment>
<accession>A0A7I8VE92</accession>
<name>A0A7I8VE92_9ANNE</name>